<dbReference type="GO" id="GO:0006508">
    <property type="term" value="P:proteolysis"/>
    <property type="evidence" value="ECO:0007669"/>
    <property type="project" value="InterPro"/>
</dbReference>
<sequence>MIKYFLIVAALLGGLRAGAQSYLQLHEKAIVVDTHNDVLSAATIEQGLDFGNDLTGKTHTDLARLKKGGVDVQVFSIFCDDRFGTGSAFHAATREIDSLYAIAARNPDKMTIVTDVAGLERAVKAHKLAAMMGVEGGHMIEDRMDYLDSFYARGVRYMTLTWNNSTSWATSAMDETSKAFTVTPYGLTERGKAIVRHMNELGMLVDLSHVGEKTFWDVIHTVNKPVICSHSSVYALCPVFRNLKDDQIKAIGQNGGVIQVNFYSAFLDSNYRRDSLRAPLWLLIDHIDYIVKLIGPDHVGLGSDFDGIESPPQQLDDVTTYPLITRELLKRGYKDADIRKILGGNFIRVLKANKVK</sequence>
<dbReference type="PANTHER" id="PTHR10443">
    <property type="entry name" value="MICROSOMAL DIPEPTIDASE"/>
    <property type="match status" value="1"/>
</dbReference>
<accession>A0A8J2UHT4</accession>
<name>A0A8J2UHT4_9BACT</name>
<reference evidence="1" key="2">
    <citation type="submission" date="2020-09" db="EMBL/GenBank/DDBJ databases">
        <authorList>
            <person name="Sun Q."/>
            <person name="Zhou Y."/>
        </authorList>
    </citation>
    <scope>NUCLEOTIDE SEQUENCE</scope>
    <source>
        <strain evidence="1">CGMCC 1.15448</strain>
    </source>
</reference>
<dbReference type="Proteomes" id="UP000607559">
    <property type="component" value="Unassembled WGS sequence"/>
</dbReference>
<dbReference type="CDD" id="cd01301">
    <property type="entry name" value="rDP_like"/>
    <property type="match status" value="1"/>
</dbReference>
<dbReference type="RefSeq" id="WP_188936409.1">
    <property type="nucleotide sequence ID" value="NZ_BMJC01000005.1"/>
</dbReference>
<dbReference type="PROSITE" id="PS51365">
    <property type="entry name" value="RENAL_DIPEPTIDASE_2"/>
    <property type="match status" value="1"/>
</dbReference>
<dbReference type="PANTHER" id="PTHR10443:SF12">
    <property type="entry name" value="DIPEPTIDASE"/>
    <property type="match status" value="1"/>
</dbReference>
<dbReference type="AlphaFoldDB" id="A0A8J2UHT4"/>
<dbReference type="InterPro" id="IPR032466">
    <property type="entry name" value="Metal_Hydrolase"/>
</dbReference>
<comment type="caution">
    <text evidence="1">The sequence shown here is derived from an EMBL/GenBank/DDBJ whole genome shotgun (WGS) entry which is preliminary data.</text>
</comment>
<dbReference type="InterPro" id="IPR008257">
    <property type="entry name" value="Pept_M19"/>
</dbReference>
<proteinExistence type="predicted"/>
<dbReference type="InterPro" id="IPR000180">
    <property type="entry name" value="Dipep_AS"/>
</dbReference>
<evidence type="ECO:0000313" key="1">
    <source>
        <dbReference type="EMBL" id="GGB17712.1"/>
    </source>
</evidence>
<dbReference type="PROSITE" id="PS00869">
    <property type="entry name" value="RENAL_DIPEPTIDASE_1"/>
    <property type="match status" value="1"/>
</dbReference>
<keyword evidence="2" id="KW-1185">Reference proteome</keyword>
<dbReference type="Gene3D" id="3.20.20.140">
    <property type="entry name" value="Metal-dependent hydrolases"/>
    <property type="match status" value="1"/>
</dbReference>
<dbReference type="EMBL" id="BMJC01000005">
    <property type="protein sequence ID" value="GGB17712.1"/>
    <property type="molecule type" value="Genomic_DNA"/>
</dbReference>
<protein>
    <submittedName>
        <fullName evidence="1">Membrane dipeptidase</fullName>
    </submittedName>
</protein>
<dbReference type="SUPFAM" id="SSF51556">
    <property type="entry name" value="Metallo-dependent hydrolases"/>
    <property type="match status" value="1"/>
</dbReference>
<dbReference type="GO" id="GO:0070573">
    <property type="term" value="F:metallodipeptidase activity"/>
    <property type="evidence" value="ECO:0007669"/>
    <property type="project" value="InterPro"/>
</dbReference>
<gene>
    <name evidence="1" type="ORF">GCM10011511_46890</name>
</gene>
<evidence type="ECO:0000313" key="2">
    <source>
        <dbReference type="Proteomes" id="UP000607559"/>
    </source>
</evidence>
<dbReference type="Pfam" id="PF01244">
    <property type="entry name" value="Peptidase_M19"/>
    <property type="match status" value="1"/>
</dbReference>
<reference evidence="1" key="1">
    <citation type="journal article" date="2014" name="Int. J. Syst. Evol. Microbiol.">
        <title>Complete genome sequence of Corynebacterium casei LMG S-19264T (=DSM 44701T), isolated from a smear-ripened cheese.</title>
        <authorList>
            <consortium name="US DOE Joint Genome Institute (JGI-PGF)"/>
            <person name="Walter F."/>
            <person name="Albersmeier A."/>
            <person name="Kalinowski J."/>
            <person name="Ruckert C."/>
        </authorList>
    </citation>
    <scope>NUCLEOTIDE SEQUENCE</scope>
    <source>
        <strain evidence="1">CGMCC 1.15448</strain>
    </source>
</reference>
<organism evidence="1 2">
    <name type="scientific">Puia dinghuensis</name>
    <dbReference type="NCBI Taxonomy" id="1792502"/>
    <lineage>
        <taxon>Bacteria</taxon>
        <taxon>Pseudomonadati</taxon>
        <taxon>Bacteroidota</taxon>
        <taxon>Chitinophagia</taxon>
        <taxon>Chitinophagales</taxon>
        <taxon>Chitinophagaceae</taxon>
        <taxon>Puia</taxon>
    </lineage>
</organism>